<dbReference type="AlphaFoldDB" id="A1ZJ81"/>
<name>A1ZJ81_MICM2</name>
<dbReference type="InterPro" id="IPR003111">
    <property type="entry name" value="Lon_prtase_N"/>
</dbReference>
<dbReference type="RefSeq" id="WP_002696067.1">
    <property type="nucleotide sequence ID" value="NZ_AAWS01000010.1"/>
</dbReference>
<dbReference type="SMART" id="SM00464">
    <property type="entry name" value="LON"/>
    <property type="match status" value="1"/>
</dbReference>
<dbReference type="Gene3D" id="2.30.130.40">
    <property type="entry name" value="LON domain-like"/>
    <property type="match status" value="1"/>
</dbReference>
<comment type="caution">
    <text evidence="2">The sequence shown here is derived from an EMBL/GenBank/DDBJ whole genome shotgun (WGS) entry which is preliminary data.</text>
</comment>
<dbReference type="GO" id="GO:0006508">
    <property type="term" value="P:proteolysis"/>
    <property type="evidence" value="ECO:0007669"/>
    <property type="project" value="UniProtKB-KW"/>
</dbReference>
<gene>
    <name evidence="2" type="ORF">M23134_00501</name>
</gene>
<dbReference type="EMBL" id="AAWS01000010">
    <property type="protein sequence ID" value="EAY29617.1"/>
    <property type="molecule type" value="Genomic_DNA"/>
</dbReference>
<dbReference type="InterPro" id="IPR015947">
    <property type="entry name" value="PUA-like_sf"/>
</dbReference>
<dbReference type="PROSITE" id="PS51787">
    <property type="entry name" value="LON_N"/>
    <property type="match status" value="1"/>
</dbReference>
<reference evidence="2 3" key="1">
    <citation type="submission" date="2007-01" db="EMBL/GenBank/DDBJ databases">
        <authorList>
            <person name="Haygood M."/>
            <person name="Podell S."/>
            <person name="Anderson C."/>
            <person name="Hopkinson B."/>
            <person name="Roe K."/>
            <person name="Barbeau K."/>
            <person name="Gaasterland T."/>
            <person name="Ferriera S."/>
            <person name="Johnson J."/>
            <person name="Kravitz S."/>
            <person name="Beeson K."/>
            <person name="Sutton G."/>
            <person name="Rogers Y.-H."/>
            <person name="Friedman R."/>
            <person name="Frazier M."/>
            <person name="Venter J.C."/>
        </authorList>
    </citation>
    <scope>NUCLEOTIDE SEQUENCE [LARGE SCALE GENOMIC DNA]</scope>
    <source>
        <strain evidence="2 3">ATCC 23134</strain>
    </source>
</reference>
<dbReference type="SUPFAM" id="SSF88697">
    <property type="entry name" value="PUA domain-like"/>
    <property type="match status" value="1"/>
</dbReference>
<proteinExistence type="predicted"/>
<feature type="domain" description="Lon N-terminal" evidence="1">
    <location>
        <begin position="3"/>
        <end position="185"/>
    </location>
</feature>
<keyword evidence="3" id="KW-1185">Reference proteome</keyword>
<dbReference type="PANTHER" id="PTHR46732">
    <property type="entry name" value="ATP-DEPENDENT PROTEASE LA (LON) DOMAIN PROTEIN"/>
    <property type="match status" value="1"/>
</dbReference>
<accession>A1ZJ81</accession>
<keyword evidence="2" id="KW-0645">Protease</keyword>
<evidence type="ECO:0000313" key="2">
    <source>
        <dbReference type="EMBL" id="EAY29617.1"/>
    </source>
</evidence>
<keyword evidence="2" id="KW-0378">Hydrolase</keyword>
<dbReference type="GO" id="GO:0008233">
    <property type="term" value="F:peptidase activity"/>
    <property type="evidence" value="ECO:0007669"/>
    <property type="project" value="UniProtKB-KW"/>
</dbReference>
<dbReference type="eggNOG" id="COG2802">
    <property type="taxonomic scope" value="Bacteria"/>
</dbReference>
<evidence type="ECO:0000313" key="3">
    <source>
        <dbReference type="Proteomes" id="UP000004095"/>
    </source>
</evidence>
<dbReference type="OrthoDB" id="25394at2"/>
<protein>
    <submittedName>
        <fullName evidence="2">ATP-dependent Lon protease, putative</fullName>
    </submittedName>
</protein>
<dbReference type="InterPro" id="IPR046336">
    <property type="entry name" value="Lon_prtase_N_sf"/>
</dbReference>
<dbReference type="PANTHER" id="PTHR46732:SF8">
    <property type="entry name" value="ATP-DEPENDENT PROTEASE LA (LON) DOMAIN PROTEIN"/>
    <property type="match status" value="1"/>
</dbReference>
<evidence type="ECO:0000259" key="1">
    <source>
        <dbReference type="PROSITE" id="PS51787"/>
    </source>
</evidence>
<sequence>MQEKFLPFFPLNLVVYPDENLNLHVFEPRYKQLIHDCIEQNTNFGIPSFINEEVAAYGTEVKIVNVEKTYDDGKMDIKTKGVQVFKVLSFDQKTQEKLYAGGTVEVIPHEEVAPEEVSRELISNLKKLYEIIKVGAAINIQSFKVLSYQLAHKIGLSLEQQYEMLKISSEHDRQLYLLDHLKSSIPLMEEMERTKEIIRMNGHFKNLDPLDF</sequence>
<organism evidence="2 3">
    <name type="scientific">Microscilla marina ATCC 23134</name>
    <dbReference type="NCBI Taxonomy" id="313606"/>
    <lineage>
        <taxon>Bacteria</taxon>
        <taxon>Pseudomonadati</taxon>
        <taxon>Bacteroidota</taxon>
        <taxon>Cytophagia</taxon>
        <taxon>Cytophagales</taxon>
        <taxon>Microscillaceae</taxon>
        <taxon>Microscilla</taxon>
    </lineage>
</organism>
<dbReference type="Proteomes" id="UP000004095">
    <property type="component" value="Unassembled WGS sequence"/>
</dbReference>
<dbReference type="Pfam" id="PF02190">
    <property type="entry name" value="LON_substr_bdg"/>
    <property type="match status" value="1"/>
</dbReference>